<dbReference type="InterPro" id="IPR031100">
    <property type="entry name" value="LOG_fam"/>
</dbReference>
<dbReference type="SUPFAM" id="SSF102405">
    <property type="entry name" value="MCP/YpsA-like"/>
    <property type="match status" value="1"/>
</dbReference>
<dbReference type="Gene3D" id="3.40.50.450">
    <property type="match status" value="1"/>
</dbReference>
<dbReference type="GO" id="GO:0005829">
    <property type="term" value="C:cytosol"/>
    <property type="evidence" value="ECO:0007669"/>
    <property type="project" value="TreeGrafter"/>
</dbReference>
<evidence type="ECO:0000256" key="2">
    <source>
        <dbReference type="ARBA" id="ARBA00011985"/>
    </source>
</evidence>
<comment type="catalytic activity">
    <reaction evidence="1">
        <text>AMP + H2O = D-ribose 5-phosphate + adenine</text>
        <dbReference type="Rhea" id="RHEA:20129"/>
        <dbReference type="ChEBI" id="CHEBI:15377"/>
        <dbReference type="ChEBI" id="CHEBI:16708"/>
        <dbReference type="ChEBI" id="CHEBI:78346"/>
        <dbReference type="ChEBI" id="CHEBI:456215"/>
        <dbReference type="EC" id="3.2.2.4"/>
    </reaction>
</comment>
<dbReference type="InterPro" id="IPR052341">
    <property type="entry name" value="LOG_family_nucleotidases"/>
</dbReference>
<keyword evidence="5" id="KW-1185">Reference proteome</keyword>
<evidence type="ECO:0000313" key="4">
    <source>
        <dbReference type="EMBL" id="ATX79303.1"/>
    </source>
</evidence>
<evidence type="ECO:0000256" key="1">
    <source>
        <dbReference type="ARBA" id="ARBA00000274"/>
    </source>
</evidence>
<reference evidence="4 5" key="1">
    <citation type="submission" date="2016-12" db="EMBL/GenBank/DDBJ databases">
        <title>Isolation and genomic insights into novel planktonic Zetaproteobacteria from stratified waters of the Chesapeake Bay.</title>
        <authorList>
            <person name="McAllister S.M."/>
            <person name="Kato S."/>
            <person name="Chan C.S."/>
            <person name="Chiu B.K."/>
            <person name="Field E.K."/>
        </authorList>
    </citation>
    <scope>NUCLEOTIDE SEQUENCE [LARGE SCALE GENOMIC DNA]</scope>
    <source>
        <strain evidence="4 5">CP-5</strain>
    </source>
</reference>
<dbReference type="Proteomes" id="UP000231701">
    <property type="component" value="Chromosome"/>
</dbReference>
<protein>
    <recommendedName>
        <fullName evidence="3">AMP nucleosidase</fullName>
        <ecNumber evidence="2">3.2.2.4</ecNumber>
    </recommendedName>
    <alternativeName>
        <fullName evidence="3">AMP nucleosidase</fullName>
    </alternativeName>
</protein>
<dbReference type="EC" id="3.2.2.4" evidence="2"/>
<dbReference type="EMBL" id="CP018799">
    <property type="protein sequence ID" value="ATX79303.1"/>
    <property type="molecule type" value="Genomic_DNA"/>
</dbReference>
<dbReference type="RefSeq" id="WP_232710360.1">
    <property type="nucleotide sequence ID" value="NZ_CP018799.1"/>
</dbReference>
<accession>A0A2K8KWU7</accession>
<dbReference type="AlphaFoldDB" id="A0A2K8KWU7"/>
<organism evidence="4 5">
    <name type="scientific">Mariprofundus aestuarium</name>
    <dbReference type="NCBI Taxonomy" id="1921086"/>
    <lineage>
        <taxon>Bacteria</taxon>
        <taxon>Pseudomonadati</taxon>
        <taxon>Pseudomonadota</taxon>
        <taxon>Candidatius Mariprofundia</taxon>
        <taxon>Mariprofundales</taxon>
        <taxon>Mariprofundaceae</taxon>
        <taxon>Mariprofundus</taxon>
    </lineage>
</organism>
<dbReference type="PANTHER" id="PTHR43393">
    <property type="entry name" value="CYTOKININ RIBOSIDE 5'-MONOPHOSPHATE PHOSPHORIBOHYDROLASE"/>
    <property type="match status" value="1"/>
</dbReference>
<evidence type="ECO:0000313" key="5">
    <source>
        <dbReference type="Proteomes" id="UP000231701"/>
    </source>
</evidence>
<proteinExistence type="predicted"/>
<dbReference type="PANTHER" id="PTHR43393:SF2">
    <property type="entry name" value="CYTOKININ RIBOSIDE 5'-MONOPHOSPHATE PHOSPHORIBOHYDROLASE"/>
    <property type="match status" value="1"/>
</dbReference>
<dbReference type="Pfam" id="PF03641">
    <property type="entry name" value="Lysine_decarbox"/>
    <property type="match status" value="1"/>
</dbReference>
<evidence type="ECO:0000256" key="3">
    <source>
        <dbReference type="ARBA" id="ARBA00031983"/>
    </source>
</evidence>
<gene>
    <name evidence="4" type="ORF">Ga0123461_0883</name>
</gene>
<sequence length="351" mass="39778">MNSELTDPSGLEGLPEEVHEHARKLIADYAHDSPYKRAILVEALRLVSDGYSNADVKMLAKTMGELRKGLDVFQPYQALRKVSVFGSARTKTDHPRYIQTMQCAAALRDEGFMIITGGGGGMMQAANEGAGEQNSFAININLPMEQQPNPIMTGSPRHFYCQYFFTRKLFFLKESDAVVLTPGGFGTLDEAFETLTLLQTGRNPPIPVVLLEAPGDDFWGPFMGSWVRRLVKDGLIDSDDHNLLFHTDSIEAATAHIRDYYLNYHSFRYVGKAVLLRIFNPLSEDALTQLNAEFSDILSEGEIDQVFQWPKSDDHCFDHLPRLRLHLDRNRMNVLPQIIRRMNTLFQQDHE</sequence>
<dbReference type="KEGG" id="maes:Ga0123461_0883"/>
<name>A0A2K8KWU7_MARES</name>
<dbReference type="GO" id="GO:0008714">
    <property type="term" value="F:AMP nucleosidase activity"/>
    <property type="evidence" value="ECO:0007669"/>
    <property type="project" value="UniProtKB-EC"/>
</dbReference>